<organism evidence="3 4">
    <name type="scientific">Pichia kluyveri</name>
    <name type="common">Yeast</name>
    <dbReference type="NCBI Taxonomy" id="36015"/>
    <lineage>
        <taxon>Eukaryota</taxon>
        <taxon>Fungi</taxon>
        <taxon>Dikarya</taxon>
        <taxon>Ascomycota</taxon>
        <taxon>Saccharomycotina</taxon>
        <taxon>Pichiomycetes</taxon>
        <taxon>Pichiales</taxon>
        <taxon>Pichiaceae</taxon>
        <taxon>Pichia</taxon>
    </lineage>
</organism>
<dbReference type="EMBL" id="BTGB01000003">
    <property type="protein sequence ID" value="GMM46505.1"/>
    <property type="molecule type" value="Genomic_DNA"/>
</dbReference>
<sequence>MSSTTFVSSDDESLNYLFEESLFEDTTTTSFENANSSTDDDDLTVDEIAYINELCEELEEPVKEEKDEEMENINVSESTNFTTTDLTAVIVDINAGLDKSEYLNFDFVETSFAPSDEIYTMETGLNEFDLDQAIAFLDENETVIEPTDDVSELLFNPQPAVVDVSTQTVLEEPLSLPTNENSLILSDEELQNIFDNFDIEAIFNNTTNNTVTDVDYPSTSISMSQLELVPQNVPQHVVSTELITETSVSETVIDVSKRNLIQDSFANKPHKVTIKRVMPVYTSLSYDRADRYWEVIVSNSAFKKLANNESQIMSAVGGYAIDTSIIKRNVVASLLPNYVDISYFENFHDKDGWNYKVNKRRAFDDFISLRWCNQKQNFYQPLVIRYKKNGTKKPITQNLCPYCPYTKSMDLNTIFHSVDDSSYMHHVCKDHGVYTTGNEMPIPVFGKTAKGLVAVCGICGNTCNLLVDVHADNLNNCLISYFRHCFDKHKNKRQNRDANEIKREAQEIKANRHNLILENLIFSKI</sequence>
<evidence type="ECO:0000313" key="3">
    <source>
        <dbReference type="EMBL" id="GMM46505.1"/>
    </source>
</evidence>
<keyword evidence="4" id="KW-1185">Reference proteome</keyword>
<protein>
    <recommendedName>
        <fullName evidence="2">Transcription regulator Rua1 C-terminal domain-containing protein</fullName>
    </recommendedName>
</protein>
<evidence type="ECO:0000313" key="4">
    <source>
        <dbReference type="Proteomes" id="UP001378960"/>
    </source>
</evidence>
<name>A0AAV5R5G2_PICKL</name>
<dbReference type="AlphaFoldDB" id="A0AAV5R5G2"/>
<comment type="caution">
    <text evidence="3">The sequence shown here is derived from an EMBL/GenBank/DDBJ whole genome shotgun (WGS) entry which is preliminary data.</text>
</comment>
<reference evidence="3 4" key="1">
    <citation type="journal article" date="2023" name="Elife">
        <title>Identification of key yeast species and microbe-microbe interactions impacting larval growth of Drosophila in the wild.</title>
        <authorList>
            <person name="Mure A."/>
            <person name="Sugiura Y."/>
            <person name="Maeda R."/>
            <person name="Honda K."/>
            <person name="Sakurai N."/>
            <person name="Takahashi Y."/>
            <person name="Watada M."/>
            <person name="Katoh T."/>
            <person name="Gotoh A."/>
            <person name="Gotoh Y."/>
            <person name="Taniguchi I."/>
            <person name="Nakamura K."/>
            <person name="Hayashi T."/>
            <person name="Katayama T."/>
            <person name="Uemura T."/>
            <person name="Hattori Y."/>
        </authorList>
    </citation>
    <scope>NUCLEOTIDE SEQUENCE [LARGE SCALE GENOMIC DNA]</scope>
    <source>
        <strain evidence="3 4">PK-24</strain>
    </source>
</reference>
<feature type="domain" description="Transcription regulator Rua1 C-terminal" evidence="2">
    <location>
        <begin position="374"/>
        <end position="489"/>
    </location>
</feature>
<evidence type="ECO:0000256" key="1">
    <source>
        <dbReference type="SAM" id="Coils"/>
    </source>
</evidence>
<dbReference type="InterPro" id="IPR028012">
    <property type="entry name" value="Rua1_C"/>
</dbReference>
<accession>A0AAV5R5G2</accession>
<gene>
    <name evidence="3" type="ORF">DAPK24_030800</name>
</gene>
<dbReference type="Proteomes" id="UP001378960">
    <property type="component" value="Unassembled WGS sequence"/>
</dbReference>
<keyword evidence="1" id="KW-0175">Coiled coil</keyword>
<dbReference type="Pfam" id="PF14616">
    <property type="entry name" value="Rua1_C"/>
    <property type="match status" value="1"/>
</dbReference>
<feature type="coiled-coil region" evidence="1">
    <location>
        <begin position="491"/>
        <end position="518"/>
    </location>
</feature>
<evidence type="ECO:0000259" key="2">
    <source>
        <dbReference type="Pfam" id="PF14616"/>
    </source>
</evidence>
<proteinExistence type="predicted"/>